<evidence type="ECO:0000256" key="3">
    <source>
        <dbReference type="ARBA" id="ARBA00012438"/>
    </source>
</evidence>
<dbReference type="CDD" id="cd06225">
    <property type="entry name" value="HAMP"/>
    <property type="match status" value="1"/>
</dbReference>
<dbReference type="Pfam" id="PF02518">
    <property type="entry name" value="HATPase_c"/>
    <property type="match status" value="1"/>
</dbReference>
<dbReference type="InterPro" id="IPR005467">
    <property type="entry name" value="His_kinase_dom"/>
</dbReference>
<dbReference type="GO" id="GO:0000155">
    <property type="term" value="F:phosphorelay sensor kinase activity"/>
    <property type="evidence" value="ECO:0007669"/>
    <property type="project" value="InterPro"/>
</dbReference>
<protein>
    <recommendedName>
        <fullName evidence="3">histidine kinase</fullName>
        <ecNumber evidence="3">2.7.13.3</ecNumber>
    </recommendedName>
</protein>
<organism evidence="13 14">
    <name type="scientific">Schleiferilactobacillus harbinensis</name>
    <dbReference type="NCBI Taxonomy" id="304207"/>
    <lineage>
        <taxon>Bacteria</taxon>
        <taxon>Bacillati</taxon>
        <taxon>Bacillota</taxon>
        <taxon>Bacilli</taxon>
        <taxon>Lactobacillales</taxon>
        <taxon>Lactobacillaceae</taxon>
        <taxon>Schleiferilactobacillus</taxon>
    </lineage>
</organism>
<evidence type="ECO:0000259" key="11">
    <source>
        <dbReference type="PROSITE" id="PS50112"/>
    </source>
</evidence>
<dbReference type="PANTHER" id="PTHR45453">
    <property type="entry name" value="PHOSPHATE REGULON SENSOR PROTEIN PHOR"/>
    <property type="match status" value="1"/>
</dbReference>
<dbReference type="InterPro" id="IPR049814">
    <property type="entry name" value="Resp_reg_WalK"/>
</dbReference>
<proteinExistence type="predicted"/>
<reference evidence="13 14" key="1">
    <citation type="submission" date="2019-10" db="EMBL/GenBank/DDBJ databases">
        <title>The completed genome of Lactobacillus harbinensis M1.</title>
        <authorList>
            <person name="Zheng Y."/>
        </authorList>
    </citation>
    <scope>NUCLEOTIDE SEQUENCE [LARGE SCALE GENOMIC DNA]</scope>
    <source>
        <strain evidence="13 14">M1</strain>
    </source>
</reference>
<dbReference type="SUPFAM" id="SSF55785">
    <property type="entry name" value="PYP-like sensor domain (PAS domain)"/>
    <property type="match status" value="1"/>
</dbReference>
<accession>A0A5P8M9D7</accession>
<dbReference type="InterPro" id="IPR036890">
    <property type="entry name" value="HATPase_C_sf"/>
</dbReference>
<dbReference type="EMBL" id="CP045143">
    <property type="protein sequence ID" value="QFR25039.1"/>
    <property type="molecule type" value="Genomic_DNA"/>
</dbReference>
<evidence type="ECO:0000256" key="8">
    <source>
        <dbReference type="ARBA" id="ARBA00023136"/>
    </source>
</evidence>
<keyword evidence="8 9" id="KW-0472">Membrane</keyword>
<dbReference type="Pfam" id="PF23846">
    <property type="entry name" value="Cache_WalK"/>
    <property type="match status" value="1"/>
</dbReference>
<evidence type="ECO:0000256" key="1">
    <source>
        <dbReference type="ARBA" id="ARBA00000085"/>
    </source>
</evidence>
<evidence type="ECO:0000313" key="14">
    <source>
        <dbReference type="Proteomes" id="UP000326779"/>
    </source>
</evidence>
<dbReference type="PROSITE" id="PS50112">
    <property type="entry name" value="PAS"/>
    <property type="match status" value="1"/>
</dbReference>
<dbReference type="InterPro" id="IPR035965">
    <property type="entry name" value="PAS-like_dom_sf"/>
</dbReference>
<comment type="catalytic activity">
    <reaction evidence="1">
        <text>ATP + protein L-histidine = ADP + protein N-phospho-L-histidine.</text>
        <dbReference type="EC" id="2.7.13.3"/>
    </reaction>
</comment>
<dbReference type="CDD" id="cd00130">
    <property type="entry name" value="PAS"/>
    <property type="match status" value="1"/>
</dbReference>
<dbReference type="Pfam" id="PF00989">
    <property type="entry name" value="PAS"/>
    <property type="match status" value="1"/>
</dbReference>
<keyword evidence="6 13" id="KW-0418">Kinase</keyword>
<evidence type="ECO:0000259" key="10">
    <source>
        <dbReference type="PROSITE" id="PS50109"/>
    </source>
</evidence>
<gene>
    <name evidence="13" type="primary">walK</name>
    <name evidence="13" type="ORF">D1010_17530</name>
</gene>
<keyword evidence="5" id="KW-0808">Transferase</keyword>
<dbReference type="Gene3D" id="3.30.450.20">
    <property type="entry name" value="PAS domain"/>
    <property type="match status" value="2"/>
</dbReference>
<evidence type="ECO:0000256" key="9">
    <source>
        <dbReference type="SAM" id="Phobius"/>
    </source>
</evidence>
<sequence>MNKRIKLFQSIHFKIALVFVLLLVVTLEVIGAYFVGQLEEQNVQSFEDSIQLQAYVMNQLSTALVDKNSTQANQTIKDVLSNVNNNNISEIQVVDNRGVIRGTSNVNDQDAVGHRSTVPEVKTGIYQNRKLDRISYDARNRSLYIAITPLSNPTAESNATVGVVYVRANMEDVFSGIQKIVQIFLAASLTAAVLGTVIAILISRAITKPIDDMKKQAIRMARGDYSGQVRIYGNDELGQLAVAVNNLSVRVEEAQEASEAERRRLDSVLSYMTDGVLATDRRGNVVIINDTAQDYLDKSEEDTIGRSILDVLDISEDYTLRDLLEKQQEIILDMSDKGNKDLILHAYFSLIQRETGFISGLVCVLHDVTEQEKNEREQQQFVSNVSHELRTPLTSLRSYIEALNDGAWKDPSIAPKFLKVTQNETDRMIRMINDLLSLSRIDRGTAKLNLEYVNLNEFLAYIINRFDMMIHSDEENAAGSGAPQKHYVIKRNFTSQDIWQEIDTDKMTQVIDNLMNNAIKYSPDGGTITVRLFRSREHVLISIADQGLGIPRADLAKVFDRFYRVDKARSRQQGGTGLGLAISKEIVEAHRGRIWVNSTEGRGSTFYISLPYEAYDPGGDWDDETV</sequence>
<dbReference type="InterPro" id="IPR013767">
    <property type="entry name" value="PAS_fold"/>
</dbReference>
<evidence type="ECO:0000256" key="4">
    <source>
        <dbReference type="ARBA" id="ARBA00022553"/>
    </source>
</evidence>
<dbReference type="SUPFAM" id="SSF158472">
    <property type="entry name" value="HAMP domain-like"/>
    <property type="match status" value="1"/>
</dbReference>
<dbReference type="AlphaFoldDB" id="A0A5P8M9D7"/>
<keyword evidence="7" id="KW-0902">Two-component regulatory system</keyword>
<feature type="domain" description="Histidine kinase" evidence="10">
    <location>
        <begin position="384"/>
        <end position="614"/>
    </location>
</feature>
<dbReference type="Gene3D" id="3.30.565.10">
    <property type="entry name" value="Histidine kinase-like ATPase, C-terminal domain"/>
    <property type="match status" value="1"/>
</dbReference>
<dbReference type="Pfam" id="PF00512">
    <property type="entry name" value="HisKA"/>
    <property type="match status" value="1"/>
</dbReference>
<dbReference type="SUPFAM" id="SSF47384">
    <property type="entry name" value="Homodimeric domain of signal transducing histidine kinase"/>
    <property type="match status" value="1"/>
</dbReference>
<evidence type="ECO:0000313" key="13">
    <source>
        <dbReference type="EMBL" id="QFR25039.1"/>
    </source>
</evidence>
<dbReference type="GO" id="GO:0006355">
    <property type="term" value="P:regulation of DNA-templated transcription"/>
    <property type="evidence" value="ECO:0007669"/>
    <property type="project" value="InterPro"/>
</dbReference>
<dbReference type="InterPro" id="IPR003661">
    <property type="entry name" value="HisK_dim/P_dom"/>
</dbReference>
<dbReference type="EC" id="2.7.13.3" evidence="3"/>
<dbReference type="KEGG" id="lhb:D1010_17530"/>
<dbReference type="InterPro" id="IPR003660">
    <property type="entry name" value="HAMP_dom"/>
</dbReference>
<keyword evidence="9" id="KW-0812">Transmembrane</keyword>
<feature type="transmembrane region" description="Helical" evidence="9">
    <location>
        <begin position="183"/>
        <end position="206"/>
    </location>
</feature>
<dbReference type="RefSeq" id="WP_152261681.1">
    <property type="nucleotide sequence ID" value="NZ_CP045143.1"/>
</dbReference>
<dbReference type="InterPro" id="IPR050351">
    <property type="entry name" value="BphY/WalK/GraS-like"/>
</dbReference>
<dbReference type="PROSITE" id="PS50885">
    <property type="entry name" value="HAMP"/>
    <property type="match status" value="1"/>
</dbReference>
<dbReference type="GO" id="GO:0004721">
    <property type="term" value="F:phosphoprotein phosphatase activity"/>
    <property type="evidence" value="ECO:0007669"/>
    <property type="project" value="TreeGrafter"/>
</dbReference>
<evidence type="ECO:0000256" key="2">
    <source>
        <dbReference type="ARBA" id="ARBA00004370"/>
    </source>
</evidence>
<name>A0A5P8M9D7_9LACO</name>
<dbReference type="PRINTS" id="PR00344">
    <property type="entry name" value="BCTRLSENSOR"/>
</dbReference>
<keyword evidence="9" id="KW-1133">Transmembrane helix</keyword>
<dbReference type="PROSITE" id="PS50109">
    <property type="entry name" value="HIS_KIN"/>
    <property type="match status" value="1"/>
</dbReference>
<dbReference type="Gene3D" id="1.10.287.130">
    <property type="match status" value="1"/>
</dbReference>
<dbReference type="Proteomes" id="UP000326779">
    <property type="component" value="Chromosome"/>
</dbReference>
<evidence type="ECO:0000256" key="7">
    <source>
        <dbReference type="ARBA" id="ARBA00023012"/>
    </source>
</evidence>
<dbReference type="Gene3D" id="1.10.8.500">
    <property type="entry name" value="HAMP domain in histidine kinase"/>
    <property type="match status" value="1"/>
</dbReference>
<dbReference type="FunFam" id="1.10.287.130:FF:000001">
    <property type="entry name" value="Two-component sensor histidine kinase"/>
    <property type="match status" value="1"/>
</dbReference>
<dbReference type="InterPro" id="IPR000014">
    <property type="entry name" value="PAS"/>
</dbReference>
<dbReference type="SMART" id="SM00387">
    <property type="entry name" value="HATPase_c"/>
    <property type="match status" value="1"/>
</dbReference>
<dbReference type="SMART" id="SM00091">
    <property type="entry name" value="PAS"/>
    <property type="match status" value="1"/>
</dbReference>
<dbReference type="InterPro" id="IPR036097">
    <property type="entry name" value="HisK_dim/P_sf"/>
</dbReference>
<dbReference type="Pfam" id="PF00672">
    <property type="entry name" value="HAMP"/>
    <property type="match status" value="1"/>
</dbReference>
<comment type="subcellular location">
    <subcellularLocation>
        <location evidence="2">Membrane</location>
    </subcellularLocation>
</comment>
<dbReference type="SMART" id="SM00388">
    <property type="entry name" value="HisKA"/>
    <property type="match status" value="1"/>
</dbReference>
<dbReference type="InterPro" id="IPR003594">
    <property type="entry name" value="HATPase_dom"/>
</dbReference>
<dbReference type="FunFam" id="3.30.565.10:FF:000006">
    <property type="entry name" value="Sensor histidine kinase WalK"/>
    <property type="match status" value="1"/>
</dbReference>
<feature type="domain" description="PAS" evidence="11">
    <location>
        <begin position="261"/>
        <end position="326"/>
    </location>
</feature>
<evidence type="ECO:0000256" key="5">
    <source>
        <dbReference type="ARBA" id="ARBA00022679"/>
    </source>
</evidence>
<evidence type="ECO:0000256" key="6">
    <source>
        <dbReference type="ARBA" id="ARBA00022777"/>
    </source>
</evidence>
<feature type="domain" description="HAMP" evidence="12">
    <location>
        <begin position="204"/>
        <end position="256"/>
    </location>
</feature>
<dbReference type="SUPFAM" id="SSF55874">
    <property type="entry name" value="ATPase domain of HSP90 chaperone/DNA topoisomerase II/histidine kinase"/>
    <property type="match status" value="1"/>
</dbReference>
<dbReference type="NCBIfam" id="NF033092">
    <property type="entry name" value="HK_WalK"/>
    <property type="match status" value="1"/>
</dbReference>
<dbReference type="CDD" id="cd00075">
    <property type="entry name" value="HATPase"/>
    <property type="match status" value="1"/>
</dbReference>
<dbReference type="InterPro" id="IPR004358">
    <property type="entry name" value="Sig_transdc_His_kin-like_C"/>
</dbReference>
<evidence type="ECO:0000259" key="12">
    <source>
        <dbReference type="PROSITE" id="PS50885"/>
    </source>
</evidence>
<dbReference type="SMART" id="SM00304">
    <property type="entry name" value="HAMP"/>
    <property type="match status" value="1"/>
</dbReference>
<keyword evidence="4" id="KW-0597">Phosphoprotein</keyword>
<dbReference type="GO" id="GO:0016036">
    <property type="term" value="P:cellular response to phosphate starvation"/>
    <property type="evidence" value="ECO:0007669"/>
    <property type="project" value="TreeGrafter"/>
</dbReference>
<dbReference type="CDD" id="cd00082">
    <property type="entry name" value="HisKA"/>
    <property type="match status" value="1"/>
</dbReference>
<dbReference type="GO" id="GO:0005886">
    <property type="term" value="C:plasma membrane"/>
    <property type="evidence" value="ECO:0007669"/>
    <property type="project" value="TreeGrafter"/>
</dbReference>
<dbReference type="PANTHER" id="PTHR45453:SF1">
    <property type="entry name" value="PHOSPHATE REGULON SENSOR PROTEIN PHOR"/>
    <property type="match status" value="1"/>
</dbReference>
<dbReference type="InterPro" id="IPR057640">
    <property type="entry name" value="Cache_WalK"/>
</dbReference>